<keyword evidence="1" id="KW-0812">Transmembrane</keyword>
<proteinExistence type="predicted"/>
<organism evidence="2 3">
    <name type="scientific">Natronomonas salsuginis</name>
    <dbReference type="NCBI Taxonomy" id="2217661"/>
    <lineage>
        <taxon>Archaea</taxon>
        <taxon>Methanobacteriati</taxon>
        <taxon>Methanobacteriota</taxon>
        <taxon>Stenosarchaea group</taxon>
        <taxon>Halobacteria</taxon>
        <taxon>Halobacteriales</taxon>
        <taxon>Natronomonadaceae</taxon>
        <taxon>Natronomonas</taxon>
    </lineage>
</organism>
<feature type="transmembrane region" description="Helical" evidence="1">
    <location>
        <begin position="12"/>
        <end position="31"/>
    </location>
</feature>
<sequence length="69" mass="7221">MADGLVSEGPIRAATFFTLAFALMLIGGILIGDIETGVRWGLALGAAFGVFAYLFIRPTDEGEDDPSGE</sequence>
<keyword evidence="1" id="KW-1133">Transmembrane helix</keyword>
<dbReference type="AlphaFoldDB" id="A0A4U5JEN7"/>
<name>A0A4U5JEN7_9EURY</name>
<dbReference type="Proteomes" id="UP000308037">
    <property type="component" value="Unassembled WGS sequence"/>
</dbReference>
<evidence type="ECO:0000313" key="2">
    <source>
        <dbReference type="EMBL" id="TKR27594.1"/>
    </source>
</evidence>
<reference evidence="2 3" key="1">
    <citation type="submission" date="2019-04" db="EMBL/GenBank/DDBJ databases">
        <title>Natronomonas sp. F20-122 a newhaloarchaeon isolated from a saline saltern of Isla Bacuta, Huelva, Spain.</title>
        <authorList>
            <person name="Duran-Viseras A."/>
            <person name="Sanchez-Porro C."/>
            <person name="Ventosa A."/>
        </authorList>
    </citation>
    <scope>NUCLEOTIDE SEQUENCE [LARGE SCALE GENOMIC DNA]</scope>
    <source>
        <strain evidence="2 3">F20-122</strain>
    </source>
</reference>
<keyword evidence="1" id="KW-0472">Membrane</keyword>
<accession>A0A4U5JEN7</accession>
<gene>
    <name evidence="2" type="ORF">DM868_00405</name>
</gene>
<comment type="caution">
    <text evidence="2">The sequence shown here is derived from an EMBL/GenBank/DDBJ whole genome shotgun (WGS) entry which is preliminary data.</text>
</comment>
<feature type="transmembrane region" description="Helical" evidence="1">
    <location>
        <begin position="38"/>
        <end position="56"/>
    </location>
</feature>
<evidence type="ECO:0000256" key="1">
    <source>
        <dbReference type="SAM" id="Phobius"/>
    </source>
</evidence>
<keyword evidence="3" id="KW-1185">Reference proteome</keyword>
<evidence type="ECO:0000313" key="3">
    <source>
        <dbReference type="Proteomes" id="UP000308037"/>
    </source>
</evidence>
<dbReference type="RefSeq" id="WP_137274860.1">
    <property type="nucleotide sequence ID" value="NZ_QKNX01000001.1"/>
</dbReference>
<dbReference type="EMBL" id="QKNX01000001">
    <property type="protein sequence ID" value="TKR27594.1"/>
    <property type="molecule type" value="Genomic_DNA"/>
</dbReference>
<protein>
    <submittedName>
        <fullName evidence="2">Uncharacterized protein</fullName>
    </submittedName>
</protein>